<organism evidence="5 6">
    <name type="scientific">Dorcoceras hygrometricum</name>
    <dbReference type="NCBI Taxonomy" id="472368"/>
    <lineage>
        <taxon>Eukaryota</taxon>
        <taxon>Viridiplantae</taxon>
        <taxon>Streptophyta</taxon>
        <taxon>Embryophyta</taxon>
        <taxon>Tracheophyta</taxon>
        <taxon>Spermatophyta</taxon>
        <taxon>Magnoliopsida</taxon>
        <taxon>eudicotyledons</taxon>
        <taxon>Gunneridae</taxon>
        <taxon>Pentapetalae</taxon>
        <taxon>asterids</taxon>
        <taxon>lamiids</taxon>
        <taxon>Lamiales</taxon>
        <taxon>Gesneriaceae</taxon>
        <taxon>Didymocarpoideae</taxon>
        <taxon>Trichosporeae</taxon>
        <taxon>Loxocarpinae</taxon>
        <taxon>Dorcoceras</taxon>
    </lineage>
</organism>
<feature type="chain" id="PRO_5016415304" evidence="3">
    <location>
        <begin position="28"/>
        <end position="95"/>
    </location>
</feature>
<dbReference type="CDD" id="cd01959">
    <property type="entry name" value="nsLTP2"/>
    <property type="match status" value="1"/>
</dbReference>
<dbReference type="Pfam" id="PF00234">
    <property type="entry name" value="Tryp_alpha_amyl"/>
    <property type="match status" value="1"/>
</dbReference>
<keyword evidence="1" id="KW-0813">Transport</keyword>
<keyword evidence="3" id="KW-0732">Signal</keyword>
<sequence>MKTKVAYLAACAALLALLLGRVEVTSAVTCNPLQLSPCASAIASSATPSRLCCAKIKEQRPCLCQYMKNPNLQKFIKSPGAKKVSKICRTPFPRC</sequence>
<dbReference type="InterPro" id="IPR016140">
    <property type="entry name" value="Bifunc_inhib/LTP/seed_store"/>
</dbReference>
<feature type="domain" description="Bifunctional inhibitor/plant lipid transfer protein/seed storage helical" evidence="4">
    <location>
        <begin position="32"/>
        <end position="95"/>
    </location>
</feature>
<evidence type="ECO:0000256" key="1">
    <source>
        <dbReference type="ARBA" id="ARBA00022448"/>
    </source>
</evidence>
<dbReference type="GO" id="GO:0008289">
    <property type="term" value="F:lipid binding"/>
    <property type="evidence" value="ECO:0007669"/>
    <property type="project" value="UniProtKB-KW"/>
</dbReference>
<keyword evidence="6" id="KW-1185">Reference proteome</keyword>
<dbReference type="Proteomes" id="UP000250235">
    <property type="component" value="Unassembled WGS sequence"/>
</dbReference>
<dbReference type="PANTHER" id="PTHR33214:SF69">
    <property type="entry name" value="BIFUNCTIONAL INHIBITOR_LIPID-TRANSFER PROTEIN_SEED STORAGE 2S ALBUMIN SUPERFAMILY PROTEIN"/>
    <property type="match status" value="1"/>
</dbReference>
<dbReference type="Gene3D" id="1.10.110.10">
    <property type="entry name" value="Plant lipid-transfer and hydrophobic proteins"/>
    <property type="match status" value="1"/>
</dbReference>
<evidence type="ECO:0000313" key="5">
    <source>
        <dbReference type="EMBL" id="KZV19506.1"/>
    </source>
</evidence>
<dbReference type="InterPro" id="IPR036312">
    <property type="entry name" value="Bifun_inhib/LTP/seed_sf"/>
</dbReference>
<dbReference type="InterPro" id="IPR033872">
    <property type="entry name" value="nsLTP2"/>
</dbReference>
<dbReference type="SUPFAM" id="SSF47699">
    <property type="entry name" value="Bifunctional inhibitor/lipid-transfer protein/seed storage 2S albumin"/>
    <property type="match status" value="1"/>
</dbReference>
<accession>A0A2Z7ACY0</accession>
<evidence type="ECO:0000313" key="6">
    <source>
        <dbReference type="Proteomes" id="UP000250235"/>
    </source>
</evidence>
<gene>
    <name evidence="5" type="ORF">F511_06368</name>
</gene>
<dbReference type="OrthoDB" id="665742at2759"/>
<dbReference type="PANTHER" id="PTHR33214">
    <property type="entry name" value="BIFUNCTIONAL INHIBITOR/LIPID-TRANSFER PROTEIN/SEED STORAGE 2S ALBUMIN SUPERFAMILY PROTEIN"/>
    <property type="match status" value="1"/>
</dbReference>
<keyword evidence="2" id="KW-0446">Lipid-binding</keyword>
<proteinExistence type="predicted"/>
<feature type="signal peptide" evidence="3">
    <location>
        <begin position="1"/>
        <end position="27"/>
    </location>
</feature>
<dbReference type="EMBL" id="KV016685">
    <property type="protein sequence ID" value="KZV19506.1"/>
    <property type="molecule type" value="Genomic_DNA"/>
</dbReference>
<dbReference type="GO" id="GO:0006869">
    <property type="term" value="P:lipid transport"/>
    <property type="evidence" value="ECO:0007669"/>
    <property type="project" value="InterPro"/>
</dbReference>
<name>A0A2Z7ACY0_9LAMI</name>
<protein>
    <submittedName>
        <fullName evidence="5">Non-specific lipid-transfer protein</fullName>
    </submittedName>
</protein>
<reference evidence="5 6" key="1">
    <citation type="journal article" date="2015" name="Proc. Natl. Acad. Sci. U.S.A.">
        <title>The resurrection genome of Boea hygrometrica: A blueprint for survival of dehydration.</title>
        <authorList>
            <person name="Xiao L."/>
            <person name="Yang G."/>
            <person name="Zhang L."/>
            <person name="Yang X."/>
            <person name="Zhao S."/>
            <person name="Ji Z."/>
            <person name="Zhou Q."/>
            <person name="Hu M."/>
            <person name="Wang Y."/>
            <person name="Chen M."/>
            <person name="Xu Y."/>
            <person name="Jin H."/>
            <person name="Xiao X."/>
            <person name="Hu G."/>
            <person name="Bao F."/>
            <person name="Hu Y."/>
            <person name="Wan P."/>
            <person name="Li L."/>
            <person name="Deng X."/>
            <person name="Kuang T."/>
            <person name="Xiang C."/>
            <person name="Zhu J.K."/>
            <person name="Oliver M.J."/>
            <person name="He Y."/>
        </authorList>
    </citation>
    <scope>NUCLEOTIDE SEQUENCE [LARGE SCALE GENOMIC DNA]</scope>
    <source>
        <strain evidence="6">cv. XS01</strain>
    </source>
</reference>
<evidence type="ECO:0000256" key="3">
    <source>
        <dbReference type="SAM" id="SignalP"/>
    </source>
</evidence>
<evidence type="ECO:0000256" key="2">
    <source>
        <dbReference type="ARBA" id="ARBA00023121"/>
    </source>
</evidence>
<evidence type="ECO:0000259" key="4">
    <source>
        <dbReference type="Pfam" id="PF00234"/>
    </source>
</evidence>
<dbReference type="AlphaFoldDB" id="A0A2Z7ACY0"/>